<evidence type="ECO:0000313" key="2">
    <source>
        <dbReference type="Proteomes" id="UP000308874"/>
    </source>
</evidence>
<dbReference type="EMBL" id="MK504443">
    <property type="protein sequence ID" value="QBJ03433.1"/>
    <property type="molecule type" value="Genomic_DNA"/>
</dbReference>
<evidence type="ECO:0008006" key="3">
    <source>
        <dbReference type="Google" id="ProtNLM"/>
    </source>
</evidence>
<gene>
    <name evidence="1" type="ORF">B521_0083</name>
</gene>
<keyword evidence="2" id="KW-1185">Reference proteome</keyword>
<proteinExistence type="predicted"/>
<evidence type="ECO:0000313" key="1">
    <source>
        <dbReference type="EMBL" id="QBJ03433.1"/>
    </source>
</evidence>
<sequence length="386" mass="45284">MSRVVNGVTVSKRPNRVLGEIEDLKGQHFGHLVVIDFEQKDNRGRAMWKCLCDCGKTCVVRAYNLKQGTVISCGHVNRKLVTEHLRKLSYKHGASNESWFSNYESMLKRVSNPNNNDKDYYNPKRIKGKMIESEWVDDPWAFYHEIGDKPGPTYSIDRINPDLGYIKGNVRWATKSMQAYNRHKFKNTKNQYKGVRLCPKGQNRRAHDKYEAFGNVDKHHISLGYYYILNNALRRRYDFETEHHIYHTFKRPNGDYEKEPVYHLSENPGINWSDYRRAYQVSLYISPHTSKYLGMVSTIEDGRVLQEKAQEEYERTGHITVDHKLLNRGGIIGIDPDGNEHYYKSVAEANRCLGTHANIFRRLKDGKPFTRRRSKLYGWCFKYIDE</sequence>
<reference evidence="1 2" key="1">
    <citation type="submission" date="2019-02" db="EMBL/GenBank/DDBJ databases">
        <title>Isolation of virulent Lactobacillus brevis phages.</title>
        <authorList>
            <person name="Feyereisen M."/>
            <person name="Mahony J."/>
            <person name="O'Sullivan T."/>
            <person name="van Sinderen D."/>
        </authorList>
    </citation>
    <scope>NUCLEOTIDE SEQUENCE [LARGE SCALE GENOMIC DNA]</scope>
</reference>
<dbReference type="Proteomes" id="UP000308874">
    <property type="component" value="Segment"/>
</dbReference>
<protein>
    <recommendedName>
        <fullName evidence="3">HNH endonuclease</fullName>
    </recommendedName>
</protein>
<organism evidence="1 2">
    <name type="scientific">Lactobacillus phage 521B</name>
    <dbReference type="NCBI Taxonomy" id="2510942"/>
    <lineage>
        <taxon>Viruses</taxon>
        <taxon>Duplodnaviria</taxon>
        <taxon>Heunggongvirae</taxon>
        <taxon>Uroviricota</taxon>
        <taxon>Caudoviricetes</taxon>
        <taxon>Herelleviridae</taxon>
        <taxon>Tybeckvirus</taxon>
        <taxon>Tybeckvirus tv521B</taxon>
    </lineage>
</organism>
<accession>A0A4Y5FEG2</accession>
<name>A0A4Y5FEG2_9CAUD</name>